<evidence type="ECO:0000313" key="2">
    <source>
        <dbReference type="Proteomes" id="UP000251647"/>
    </source>
</evidence>
<sequence length="32" mass="3632">MILWLALFGDINVPSATKFLVTLGFSIFKLIY</sequence>
<gene>
    <name evidence="1" type="ORF">NCTC11647_02170</name>
</gene>
<name>A0A2X1WDV4_PHODM</name>
<proteinExistence type="predicted"/>
<dbReference type="Proteomes" id="UP000251647">
    <property type="component" value="Unassembled WGS sequence"/>
</dbReference>
<reference evidence="1 2" key="1">
    <citation type="submission" date="2018-06" db="EMBL/GenBank/DDBJ databases">
        <authorList>
            <consortium name="Pathogen Informatics"/>
            <person name="Doyle S."/>
        </authorList>
    </citation>
    <scope>NUCLEOTIDE SEQUENCE [LARGE SCALE GENOMIC DNA]</scope>
    <source>
        <strain evidence="1 2">NCTC11647</strain>
    </source>
</reference>
<organism evidence="1 2">
    <name type="scientific">Photobacterium damselae</name>
    <dbReference type="NCBI Taxonomy" id="38293"/>
    <lineage>
        <taxon>Bacteria</taxon>
        <taxon>Pseudomonadati</taxon>
        <taxon>Pseudomonadota</taxon>
        <taxon>Gammaproteobacteria</taxon>
        <taxon>Vibrionales</taxon>
        <taxon>Vibrionaceae</taxon>
        <taxon>Photobacterium</taxon>
    </lineage>
</organism>
<accession>A0A2X1WDV4</accession>
<evidence type="ECO:0000313" key="1">
    <source>
        <dbReference type="EMBL" id="SPY29026.1"/>
    </source>
</evidence>
<dbReference type="EMBL" id="UATL01000001">
    <property type="protein sequence ID" value="SPY29026.1"/>
    <property type="molecule type" value="Genomic_DNA"/>
</dbReference>
<dbReference type="AlphaFoldDB" id="A0A2X1WDV4"/>
<protein>
    <submittedName>
        <fullName evidence="1">Uncharacterized protein</fullName>
    </submittedName>
</protein>